<evidence type="ECO:0000313" key="5">
    <source>
        <dbReference type="Proteomes" id="UP001344906"/>
    </source>
</evidence>
<dbReference type="InterPro" id="IPR025959">
    <property type="entry name" value="Winged_HTH_dom"/>
</dbReference>
<reference evidence="3 5" key="1">
    <citation type="submission" date="2023-02" db="EMBL/GenBank/DDBJ databases">
        <title>Dictyobacter halimunensis sp. nov., a new member of the class Ktedonobacteria from forest soil in a geothermal area.</title>
        <authorList>
            <person name="Rachmania M.K."/>
            <person name="Ningsih F."/>
            <person name="Sakai Y."/>
            <person name="Yabe S."/>
            <person name="Yokota A."/>
            <person name="Sjamsuridzal W."/>
        </authorList>
    </citation>
    <scope>NUCLEOTIDE SEQUENCE [LARGE SCALE GENOMIC DNA]</scope>
    <source>
        <strain evidence="3 5">S3.2.2.5</strain>
    </source>
</reference>
<sequence>MSKKEQHPSDWREWRRLRAWHLYKQGWRQKDIAVALGVTEGAVSQWMSRARKEGSESLRHQPPPGPQPKLTEEQRAQLPDLLAKGAEHYGFRGQVWTTARVAVLIKQHFGVSYHPAHCSRLLRSLRHSVQKPEEHASQRNEEAINAWTDERWPALKKKPSTNSGRSSL</sequence>
<organism evidence="3 5">
    <name type="scientific">Dictyobacter halimunensis</name>
    <dbReference type="NCBI Taxonomy" id="3026934"/>
    <lineage>
        <taxon>Bacteria</taxon>
        <taxon>Bacillati</taxon>
        <taxon>Chloroflexota</taxon>
        <taxon>Ktedonobacteria</taxon>
        <taxon>Ktedonobacterales</taxon>
        <taxon>Dictyobacteraceae</taxon>
        <taxon>Dictyobacter</taxon>
    </lineage>
</organism>
<protein>
    <recommendedName>
        <fullName evidence="2">Winged helix-turn helix domain-containing protein</fullName>
    </recommendedName>
</protein>
<evidence type="ECO:0000259" key="2">
    <source>
        <dbReference type="Pfam" id="PF13592"/>
    </source>
</evidence>
<dbReference type="Pfam" id="PF13384">
    <property type="entry name" value="HTH_23"/>
    <property type="match status" value="1"/>
</dbReference>
<evidence type="ECO:0000313" key="4">
    <source>
        <dbReference type="EMBL" id="GLV55640.1"/>
    </source>
</evidence>
<dbReference type="SUPFAM" id="SSF46689">
    <property type="entry name" value="Homeodomain-like"/>
    <property type="match status" value="1"/>
</dbReference>
<evidence type="ECO:0000313" key="3">
    <source>
        <dbReference type="EMBL" id="GLV54053.1"/>
    </source>
</evidence>
<evidence type="ECO:0000256" key="1">
    <source>
        <dbReference type="SAM" id="MobiDB-lite"/>
    </source>
</evidence>
<gene>
    <name evidence="3" type="ORF">KDH_09020</name>
    <name evidence="4" type="ORF">KDH_24840</name>
</gene>
<dbReference type="InterPro" id="IPR009057">
    <property type="entry name" value="Homeodomain-like_sf"/>
</dbReference>
<dbReference type="Proteomes" id="UP001344906">
    <property type="component" value="Unassembled WGS sequence"/>
</dbReference>
<dbReference type="InterPro" id="IPR036388">
    <property type="entry name" value="WH-like_DNA-bd_sf"/>
</dbReference>
<comment type="caution">
    <text evidence="3">The sequence shown here is derived from an EMBL/GenBank/DDBJ whole genome shotgun (WGS) entry which is preliminary data.</text>
</comment>
<feature type="domain" description="Winged helix-turn helix" evidence="2">
    <location>
        <begin position="94"/>
        <end position="150"/>
    </location>
</feature>
<feature type="region of interest" description="Disordered" evidence="1">
    <location>
        <begin position="129"/>
        <end position="168"/>
    </location>
</feature>
<dbReference type="Pfam" id="PF13592">
    <property type="entry name" value="HTH_33"/>
    <property type="match status" value="1"/>
</dbReference>
<dbReference type="EMBL" id="BSRI01000001">
    <property type="protein sequence ID" value="GLV55640.1"/>
    <property type="molecule type" value="Genomic_DNA"/>
</dbReference>
<name>A0ABQ6FIS1_9CHLR</name>
<dbReference type="EMBL" id="BSRI01000001">
    <property type="protein sequence ID" value="GLV54053.1"/>
    <property type="molecule type" value="Genomic_DNA"/>
</dbReference>
<keyword evidence="5" id="KW-1185">Reference proteome</keyword>
<feature type="compositionally biased region" description="Basic and acidic residues" evidence="1">
    <location>
        <begin position="130"/>
        <end position="153"/>
    </location>
</feature>
<accession>A0ABQ6FIS1</accession>
<feature type="compositionally biased region" description="Basic and acidic residues" evidence="1">
    <location>
        <begin position="50"/>
        <end position="59"/>
    </location>
</feature>
<dbReference type="RefSeq" id="WP_338247769.1">
    <property type="nucleotide sequence ID" value="NZ_BSRI01000001.1"/>
</dbReference>
<proteinExistence type="predicted"/>
<feature type="region of interest" description="Disordered" evidence="1">
    <location>
        <begin position="47"/>
        <end position="77"/>
    </location>
</feature>
<dbReference type="Gene3D" id="1.10.10.10">
    <property type="entry name" value="Winged helix-like DNA-binding domain superfamily/Winged helix DNA-binding domain"/>
    <property type="match status" value="1"/>
</dbReference>